<dbReference type="Pfam" id="PF13380">
    <property type="entry name" value="CoA_binding_2"/>
    <property type="match status" value="1"/>
</dbReference>
<dbReference type="Proteomes" id="UP000199417">
    <property type="component" value="Unassembled WGS sequence"/>
</dbReference>
<evidence type="ECO:0000313" key="2">
    <source>
        <dbReference type="EMBL" id="SDE65763.1"/>
    </source>
</evidence>
<dbReference type="InterPro" id="IPR032875">
    <property type="entry name" value="Succ_CoA_lig_flav_dom"/>
</dbReference>
<accession>A0A1G7EQ06</accession>
<dbReference type="InterPro" id="IPR016102">
    <property type="entry name" value="Succinyl-CoA_synth-like"/>
</dbReference>
<proteinExistence type="predicted"/>
<protein>
    <submittedName>
        <fullName evidence="2">Acyl-CoA synthetase (NDP forming)</fullName>
    </submittedName>
</protein>
<evidence type="ECO:0000259" key="1">
    <source>
        <dbReference type="SMART" id="SM00881"/>
    </source>
</evidence>
<dbReference type="Pfam" id="PF13607">
    <property type="entry name" value="Succ_CoA_lig"/>
    <property type="match status" value="1"/>
</dbReference>
<dbReference type="SMART" id="SM00881">
    <property type="entry name" value="CoA_binding"/>
    <property type="match status" value="1"/>
</dbReference>
<gene>
    <name evidence="2" type="ORF">SAMN05444580_1267</name>
</gene>
<dbReference type="SUPFAM" id="SSF51735">
    <property type="entry name" value="NAD(P)-binding Rossmann-fold domains"/>
    <property type="match status" value="1"/>
</dbReference>
<dbReference type="Gene3D" id="3.30.1490.20">
    <property type="entry name" value="ATP-grasp fold, A domain"/>
    <property type="match status" value="1"/>
</dbReference>
<dbReference type="SUPFAM" id="SSF52210">
    <property type="entry name" value="Succinyl-CoA synthetase domains"/>
    <property type="match status" value="2"/>
</dbReference>
<dbReference type="EMBL" id="FNAB01000026">
    <property type="protein sequence ID" value="SDE65763.1"/>
    <property type="molecule type" value="Genomic_DNA"/>
</dbReference>
<dbReference type="GO" id="GO:0005524">
    <property type="term" value="F:ATP binding"/>
    <property type="evidence" value="ECO:0007669"/>
    <property type="project" value="InterPro"/>
</dbReference>
<sequence>MPSTSVAAQILTAIGETRAAGGVVIPEATAKYLLGQFGVSVPRGLTVEETSSVPSSLTPPLVLKAVSPTLVHKSDAGGVRVGLRHDELAEVADDMRRRLAELGHTTAGFLVEEMAPKGLEVVLGAVRTEGLGWAVMVGLGGIFVEVLEDVAFGLAPLTRGQIRAMLDELRGKALLGGVRGGAPVDIDSLVEVVYALAEPGGLLASLPDDVVEIDLNPIIVSAHGAVAVDARFVLREAGSADAAKEAAATGSAAGIELYCKGFDRLMEPQAVAVLGASGRGTTAGNLFIRNLKQFGFAGEIIPVHPTADLVEGLPAVASLGNLHRVVDYAYVALPAGSVAPVLAEGRDRVAFAQVISSGFGETHEGIELERELIATARAAGIRLIGPNCLGAHSTSGRLSFIPDAPAVPGSISVVSQSGGLSVDILRLGEARGVDFRGVISIGNGADVSAGELVEFFLGDPATSVVGLYLESLSSGREVLEVLSRCETSKPVVLLAGGRTADGARAATSHTGALSGNHRLWPALARQAGVVLVDTLDEFVDALHVFDVCDEAVQTTGSDVVLFGNGGGASVLAADTLDRVGMTTPKLPQTAIDELNSLGLPPGNGLENPIDAPAPTLAVDGGAVVEKILRTALAHSSPAAVISHFNVGIIVKNLGATHGDVPAAIIDAIVRARDAAEHKCHHILVLKTDGKADTDAQIKVYEARARAAGIPAFRDLESAARATQALLRRRRLEDVDQGDDNARVLLTSARKGNTNDN</sequence>
<feature type="domain" description="CoA-binding" evidence="1">
    <location>
        <begin position="265"/>
        <end position="359"/>
    </location>
</feature>
<dbReference type="InterPro" id="IPR013815">
    <property type="entry name" value="ATP_grasp_subdomain_1"/>
</dbReference>
<dbReference type="InterPro" id="IPR003781">
    <property type="entry name" value="CoA-bd"/>
</dbReference>
<dbReference type="PANTHER" id="PTHR42793">
    <property type="entry name" value="COA BINDING DOMAIN CONTAINING PROTEIN"/>
    <property type="match status" value="1"/>
</dbReference>
<organism evidence="2 3">
    <name type="scientific">Rhodococcus tukisamuensis</name>
    <dbReference type="NCBI Taxonomy" id="168276"/>
    <lineage>
        <taxon>Bacteria</taxon>
        <taxon>Bacillati</taxon>
        <taxon>Actinomycetota</taxon>
        <taxon>Actinomycetes</taxon>
        <taxon>Mycobacteriales</taxon>
        <taxon>Nocardiaceae</taxon>
        <taxon>Rhodococcus</taxon>
    </lineage>
</organism>
<keyword evidence="3" id="KW-1185">Reference proteome</keyword>
<dbReference type="AlphaFoldDB" id="A0A1G7EQ06"/>
<dbReference type="Gene3D" id="3.30.470.20">
    <property type="entry name" value="ATP-grasp fold, B domain"/>
    <property type="match status" value="1"/>
</dbReference>
<dbReference type="PANTHER" id="PTHR42793:SF1">
    <property type="entry name" value="PEPTIDYL-LYSINE N-ACETYLTRANSFERASE PATZ"/>
    <property type="match status" value="1"/>
</dbReference>
<dbReference type="Gene3D" id="3.40.50.261">
    <property type="entry name" value="Succinyl-CoA synthetase domains"/>
    <property type="match status" value="2"/>
</dbReference>
<dbReference type="InterPro" id="IPR036291">
    <property type="entry name" value="NAD(P)-bd_dom_sf"/>
</dbReference>
<dbReference type="STRING" id="168276.SAMN05444580_1267"/>
<reference evidence="2 3" key="1">
    <citation type="submission" date="2016-10" db="EMBL/GenBank/DDBJ databases">
        <authorList>
            <person name="de Groot N.N."/>
        </authorList>
    </citation>
    <scope>NUCLEOTIDE SEQUENCE [LARGE SCALE GENOMIC DNA]</scope>
    <source>
        <strain evidence="2 3">JCM 11308</strain>
    </source>
</reference>
<evidence type="ECO:0000313" key="3">
    <source>
        <dbReference type="Proteomes" id="UP000199417"/>
    </source>
</evidence>
<dbReference type="Gene3D" id="3.40.50.720">
    <property type="entry name" value="NAD(P)-binding Rossmann-like Domain"/>
    <property type="match status" value="1"/>
</dbReference>
<dbReference type="Pfam" id="PF13549">
    <property type="entry name" value="ATP-grasp_5"/>
    <property type="match status" value="1"/>
</dbReference>
<dbReference type="SUPFAM" id="SSF56059">
    <property type="entry name" value="Glutathione synthetase ATP-binding domain-like"/>
    <property type="match status" value="1"/>
</dbReference>
<name>A0A1G7EQ06_9NOCA</name>